<dbReference type="EMBL" id="CM029049">
    <property type="protein sequence ID" value="KAG2570406.1"/>
    <property type="molecule type" value="Genomic_DNA"/>
</dbReference>
<keyword evidence="4" id="KW-0378">Hydrolase</keyword>
<keyword evidence="1 3" id="KW-0479">Metal-binding</keyword>
<evidence type="ECO:0000256" key="4">
    <source>
        <dbReference type="RuleBase" id="RU366008"/>
    </source>
</evidence>
<comment type="pathway">
    <text evidence="4">Amino-acid degradation; L-phenylalanine degradation; acetoacetate and fumarate from L-phenylalanine: step 6/6.</text>
</comment>
<dbReference type="GO" id="GO:0006559">
    <property type="term" value="P:L-phenylalanine catabolic process"/>
    <property type="evidence" value="ECO:0007669"/>
    <property type="project" value="UniProtKB-UniRule"/>
</dbReference>
<dbReference type="InterPro" id="IPR036462">
    <property type="entry name" value="Fumarylacetoacetase_N_sf"/>
</dbReference>
<dbReference type="InterPro" id="IPR005959">
    <property type="entry name" value="Fumarylacetoacetase"/>
</dbReference>
<dbReference type="PANTHER" id="PTHR43069:SF2">
    <property type="entry name" value="FUMARYLACETOACETASE"/>
    <property type="match status" value="1"/>
</dbReference>
<evidence type="ECO:0000256" key="1">
    <source>
        <dbReference type="ARBA" id="ARBA00022723"/>
    </source>
</evidence>
<comment type="catalytic activity">
    <reaction evidence="4">
        <text>4-fumarylacetoacetate + H2O = acetoacetate + fumarate + H(+)</text>
        <dbReference type="Rhea" id="RHEA:10244"/>
        <dbReference type="ChEBI" id="CHEBI:13705"/>
        <dbReference type="ChEBI" id="CHEBI:15377"/>
        <dbReference type="ChEBI" id="CHEBI:15378"/>
        <dbReference type="ChEBI" id="CHEBI:18034"/>
        <dbReference type="ChEBI" id="CHEBI:29806"/>
        <dbReference type="EC" id="3.7.1.2"/>
    </reaction>
</comment>
<dbReference type="Proteomes" id="UP000823388">
    <property type="component" value="Chromosome 7K"/>
</dbReference>
<keyword evidence="7" id="KW-1185">Reference proteome</keyword>
<dbReference type="Pfam" id="PF09298">
    <property type="entry name" value="FAA_hydrolase_N"/>
    <property type="match status" value="1"/>
</dbReference>
<evidence type="ECO:0000313" key="6">
    <source>
        <dbReference type="EMBL" id="KAG2570406.1"/>
    </source>
</evidence>
<comment type="caution">
    <text evidence="6">The sequence shown here is derived from an EMBL/GenBank/DDBJ whole genome shotgun (WGS) entry which is preliminary data.</text>
</comment>
<feature type="binding site" evidence="3">
    <location>
        <position position="54"/>
    </location>
    <ligand>
        <name>Ca(2+)</name>
        <dbReference type="ChEBI" id="CHEBI:29108"/>
    </ligand>
</feature>
<evidence type="ECO:0000256" key="3">
    <source>
        <dbReference type="PIRSR" id="PIRSR605959-3"/>
    </source>
</evidence>
<evidence type="ECO:0000259" key="5">
    <source>
        <dbReference type="Pfam" id="PF09298"/>
    </source>
</evidence>
<dbReference type="GO" id="GO:0006572">
    <property type="term" value="P:L-tyrosine catabolic process"/>
    <property type="evidence" value="ECO:0007669"/>
    <property type="project" value="UniProtKB-UniRule"/>
</dbReference>
<feature type="domain" description="Fumarylacetoacetase N-terminal" evidence="5">
    <location>
        <begin position="1"/>
        <end position="45"/>
    </location>
</feature>
<keyword evidence="4" id="KW-0460">Magnesium</keyword>
<comment type="similarity">
    <text evidence="4">Belongs to the FAH family.</text>
</comment>
<keyword evidence="4" id="KW-0828">Tyrosine catabolism</keyword>
<dbReference type="PANTHER" id="PTHR43069">
    <property type="entry name" value="FUMARYLACETOACETASE"/>
    <property type="match status" value="1"/>
</dbReference>
<name>A0A8T0QI73_PANVG</name>
<dbReference type="GO" id="GO:1902000">
    <property type="term" value="P:homogentisate catabolic process"/>
    <property type="evidence" value="ECO:0007669"/>
    <property type="project" value="TreeGrafter"/>
</dbReference>
<keyword evidence="3 4" id="KW-0106">Calcium</keyword>
<dbReference type="Gene3D" id="2.30.30.230">
    <property type="entry name" value="Fumarylacetoacetase, N-terminal domain"/>
    <property type="match status" value="1"/>
</dbReference>
<protein>
    <recommendedName>
        <fullName evidence="4">Fumarylacetoacetase</fullName>
        <ecNumber evidence="4">3.7.1.2</ecNumber>
    </recommendedName>
    <alternativeName>
        <fullName evidence="4">Fumarylacetoacetate hydrolase</fullName>
    </alternativeName>
</protein>
<proteinExistence type="inferred from homology"/>
<evidence type="ECO:0000256" key="2">
    <source>
        <dbReference type="PIRSR" id="PIRSR605959-2"/>
    </source>
</evidence>
<dbReference type="InterPro" id="IPR015377">
    <property type="entry name" value="Fumarylacetoacetase_N"/>
</dbReference>
<sequence>MGRSVWKEACAMLQNILSAAEPVLPDNKALRNKCIVPMSDIEMIHPIIVGVYTDFFCSVRDGRNCGFIFCRLQTPVNPNW</sequence>
<evidence type="ECO:0000313" key="7">
    <source>
        <dbReference type="Proteomes" id="UP000823388"/>
    </source>
</evidence>
<dbReference type="AlphaFoldDB" id="A0A8T0QI73"/>
<dbReference type="EC" id="3.7.1.2" evidence="4"/>
<gene>
    <name evidence="6" type="ORF">PVAP13_7KG046718</name>
</gene>
<dbReference type="SUPFAM" id="SSF63433">
    <property type="entry name" value="Fumarylacetoacetate hydrolase, FAH, N-terminal domain"/>
    <property type="match status" value="1"/>
</dbReference>
<accession>A0A8T0QI73</accession>
<dbReference type="GO" id="GO:0046872">
    <property type="term" value="F:metal ion binding"/>
    <property type="evidence" value="ECO:0007669"/>
    <property type="project" value="UniProtKB-UniRule"/>
</dbReference>
<comment type="cofactor">
    <cofactor evidence="4">
        <name>Mg(2+)</name>
        <dbReference type="ChEBI" id="CHEBI:18420"/>
    </cofactor>
    <cofactor evidence="4">
        <name>Ca(2+)</name>
        <dbReference type="ChEBI" id="CHEBI:29108"/>
    </cofactor>
</comment>
<feature type="binding site" evidence="2">
    <location>
        <position position="56"/>
    </location>
    <ligand>
        <name>substrate</name>
    </ligand>
</feature>
<organism evidence="6 7">
    <name type="scientific">Panicum virgatum</name>
    <name type="common">Blackwell switchgrass</name>
    <dbReference type="NCBI Taxonomy" id="38727"/>
    <lineage>
        <taxon>Eukaryota</taxon>
        <taxon>Viridiplantae</taxon>
        <taxon>Streptophyta</taxon>
        <taxon>Embryophyta</taxon>
        <taxon>Tracheophyta</taxon>
        <taxon>Spermatophyta</taxon>
        <taxon>Magnoliopsida</taxon>
        <taxon>Liliopsida</taxon>
        <taxon>Poales</taxon>
        <taxon>Poaceae</taxon>
        <taxon>PACMAD clade</taxon>
        <taxon>Panicoideae</taxon>
        <taxon>Panicodae</taxon>
        <taxon>Paniceae</taxon>
        <taxon>Panicinae</taxon>
        <taxon>Panicum</taxon>
        <taxon>Panicum sect. Hiantes</taxon>
    </lineage>
</organism>
<reference evidence="6" key="1">
    <citation type="submission" date="2020-05" db="EMBL/GenBank/DDBJ databases">
        <title>WGS assembly of Panicum virgatum.</title>
        <authorList>
            <person name="Lovell J.T."/>
            <person name="Jenkins J."/>
            <person name="Shu S."/>
            <person name="Juenger T.E."/>
            <person name="Schmutz J."/>
        </authorList>
    </citation>
    <scope>NUCLEOTIDE SEQUENCE</scope>
    <source>
        <strain evidence="6">AP13</strain>
    </source>
</reference>
<keyword evidence="4" id="KW-0585">Phenylalanine catabolism</keyword>
<dbReference type="GO" id="GO:0004334">
    <property type="term" value="F:fumarylacetoacetase activity"/>
    <property type="evidence" value="ECO:0007669"/>
    <property type="project" value="UniProtKB-UniRule"/>
</dbReference>